<protein>
    <submittedName>
        <fullName evidence="8">Similar to translational repressor pumilio</fullName>
    </submittedName>
</protein>
<proteinExistence type="predicted"/>
<evidence type="ECO:0000256" key="3">
    <source>
        <dbReference type="ARBA" id="ARBA00022737"/>
    </source>
</evidence>
<evidence type="ECO:0000256" key="4">
    <source>
        <dbReference type="ARBA" id="ARBA00022884"/>
    </source>
</evidence>
<keyword evidence="4" id="KW-0694">RNA-binding</keyword>
<evidence type="ECO:0000256" key="1">
    <source>
        <dbReference type="ARBA" id="ARBA00004496"/>
    </source>
</evidence>
<dbReference type="KEGG" id="cme:CYME_CMR410C"/>
<accession>M1V6X3</accession>
<organism evidence="8 9">
    <name type="scientific">Cyanidioschyzon merolae (strain NIES-3377 / 10D)</name>
    <name type="common">Unicellular red alga</name>
    <dbReference type="NCBI Taxonomy" id="280699"/>
    <lineage>
        <taxon>Eukaryota</taxon>
        <taxon>Rhodophyta</taxon>
        <taxon>Bangiophyceae</taxon>
        <taxon>Cyanidiales</taxon>
        <taxon>Cyanidiaceae</taxon>
        <taxon>Cyanidioschyzon</taxon>
    </lineage>
</organism>
<dbReference type="PANTHER" id="PTHR12537:SF12">
    <property type="entry name" value="MATERNAL PROTEIN PUMILIO"/>
    <property type="match status" value="1"/>
</dbReference>
<feature type="repeat" description="Pumilio" evidence="5">
    <location>
        <begin position="1062"/>
        <end position="1097"/>
    </location>
</feature>
<feature type="repeat" description="Pumilio" evidence="5">
    <location>
        <begin position="1300"/>
        <end position="1341"/>
    </location>
</feature>
<dbReference type="OMA" id="HCSERRI"/>
<keyword evidence="3" id="KW-0677">Repeat</keyword>
<dbReference type="GO" id="GO:0003729">
    <property type="term" value="F:mRNA binding"/>
    <property type="evidence" value="ECO:0007669"/>
    <property type="project" value="TreeGrafter"/>
</dbReference>
<dbReference type="PANTHER" id="PTHR12537">
    <property type="entry name" value="RNA BINDING PROTEIN PUMILIO-RELATED"/>
    <property type="match status" value="1"/>
</dbReference>
<dbReference type="FunFam" id="1.25.10.10:FF:000004">
    <property type="entry name" value="Pumilio homolog 1 isoform 2"/>
    <property type="match status" value="1"/>
</dbReference>
<feature type="compositionally biased region" description="Basic residues" evidence="6">
    <location>
        <begin position="1497"/>
        <end position="1506"/>
    </location>
</feature>
<dbReference type="PROSITE" id="PS50303">
    <property type="entry name" value="PUM_HD"/>
    <property type="match status" value="1"/>
</dbReference>
<feature type="region of interest" description="Disordered" evidence="6">
    <location>
        <begin position="1463"/>
        <end position="1506"/>
    </location>
</feature>
<dbReference type="PROSITE" id="PS50302">
    <property type="entry name" value="PUM"/>
    <property type="match status" value="7"/>
</dbReference>
<dbReference type="Gene3D" id="1.25.10.10">
    <property type="entry name" value="Leucine-rich Repeat Variant"/>
    <property type="match status" value="1"/>
</dbReference>
<feature type="repeat" description="Pumilio" evidence="5">
    <location>
        <begin position="1026"/>
        <end position="1061"/>
    </location>
</feature>
<dbReference type="eggNOG" id="KOG1488">
    <property type="taxonomic scope" value="Eukaryota"/>
</dbReference>
<dbReference type="GO" id="GO:0010608">
    <property type="term" value="P:post-transcriptional regulation of gene expression"/>
    <property type="evidence" value="ECO:0007669"/>
    <property type="project" value="TreeGrafter"/>
</dbReference>
<dbReference type="Pfam" id="PF00806">
    <property type="entry name" value="PUF"/>
    <property type="match status" value="8"/>
</dbReference>
<dbReference type="InterPro" id="IPR033133">
    <property type="entry name" value="PUM-HD"/>
</dbReference>
<dbReference type="CDD" id="cd07920">
    <property type="entry name" value="Pumilio"/>
    <property type="match status" value="1"/>
</dbReference>
<evidence type="ECO:0000313" key="8">
    <source>
        <dbReference type="EMBL" id="BAM82595.1"/>
    </source>
</evidence>
<dbReference type="SUPFAM" id="SSF48371">
    <property type="entry name" value="ARM repeat"/>
    <property type="match status" value="1"/>
</dbReference>
<feature type="compositionally biased region" description="Polar residues" evidence="6">
    <location>
        <begin position="591"/>
        <end position="600"/>
    </location>
</feature>
<feature type="region of interest" description="Disordered" evidence="6">
    <location>
        <begin position="417"/>
        <end position="437"/>
    </location>
</feature>
<feature type="repeat" description="Pumilio" evidence="5">
    <location>
        <begin position="1170"/>
        <end position="1205"/>
    </location>
</feature>
<dbReference type="Proteomes" id="UP000007014">
    <property type="component" value="Chromosome 18"/>
</dbReference>
<feature type="compositionally biased region" description="Low complexity" evidence="6">
    <location>
        <begin position="862"/>
        <end position="875"/>
    </location>
</feature>
<dbReference type="HOGENOM" id="CLU_248444_0_0_1"/>
<keyword evidence="9" id="KW-1185">Reference proteome</keyword>
<dbReference type="Gramene" id="CMR410CT">
    <property type="protein sequence ID" value="CMR410CT"/>
    <property type="gene ID" value="CMR410C"/>
</dbReference>
<feature type="compositionally biased region" description="Polar residues" evidence="6">
    <location>
        <begin position="555"/>
        <end position="564"/>
    </location>
</feature>
<dbReference type="EMBL" id="AP006500">
    <property type="protein sequence ID" value="BAM82595.1"/>
    <property type="molecule type" value="Genomic_DNA"/>
</dbReference>
<reference evidence="8 9" key="1">
    <citation type="journal article" date="2004" name="Nature">
        <title>Genome sequence of the ultrasmall unicellular red alga Cyanidioschyzon merolae 10D.</title>
        <authorList>
            <person name="Matsuzaki M."/>
            <person name="Misumi O."/>
            <person name="Shin-i T."/>
            <person name="Maruyama S."/>
            <person name="Takahara M."/>
            <person name="Miyagishima S."/>
            <person name="Mori T."/>
            <person name="Nishida K."/>
            <person name="Yagisawa F."/>
            <person name="Nishida K."/>
            <person name="Yoshida Y."/>
            <person name="Nishimura Y."/>
            <person name="Nakao S."/>
            <person name="Kobayashi T."/>
            <person name="Momoyama Y."/>
            <person name="Higashiyama T."/>
            <person name="Minoda A."/>
            <person name="Sano M."/>
            <person name="Nomoto H."/>
            <person name="Oishi K."/>
            <person name="Hayashi H."/>
            <person name="Ohta F."/>
            <person name="Nishizaka S."/>
            <person name="Haga S."/>
            <person name="Miura S."/>
            <person name="Morishita T."/>
            <person name="Kabeya Y."/>
            <person name="Terasawa K."/>
            <person name="Suzuki Y."/>
            <person name="Ishii Y."/>
            <person name="Asakawa S."/>
            <person name="Takano H."/>
            <person name="Ohta N."/>
            <person name="Kuroiwa H."/>
            <person name="Tanaka K."/>
            <person name="Shimizu N."/>
            <person name="Sugano S."/>
            <person name="Sato N."/>
            <person name="Nozaki H."/>
            <person name="Ogasawara N."/>
            <person name="Kohara Y."/>
            <person name="Kuroiwa T."/>
        </authorList>
    </citation>
    <scope>NUCLEOTIDE SEQUENCE [LARGE SCALE GENOMIC DNA]</scope>
    <source>
        <strain evidence="8 9">10D</strain>
    </source>
</reference>
<dbReference type="STRING" id="280699.M1V6X3"/>
<dbReference type="SMART" id="SM00025">
    <property type="entry name" value="Pumilio"/>
    <property type="match status" value="8"/>
</dbReference>
<feature type="compositionally biased region" description="Low complexity" evidence="6">
    <location>
        <begin position="1406"/>
        <end position="1429"/>
    </location>
</feature>
<dbReference type="RefSeq" id="XP_005538631.1">
    <property type="nucleotide sequence ID" value="XM_005538574.1"/>
</dbReference>
<dbReference type="GO" id="GO:0005737">
    <property type="term" value="C:cytoplasm"/>
    <property type="evidence" value="ECO:0007669"/>
    <property type="project" value="UniProtKB-SubCell"/>
</dbReference>
<dbReference type="InterPro" id="IPR011989">
    <property type="entry name" value="ARM-like"/>
</dbReference>
<dbReference type="InterPro" id="IPR001313">
    <property type="entry name" value="Pumilio_RNA-bd_rpt"/>
</dbReference>
<dbReference type="InterPro" id="IPR016024">
    <property type="entry name" value="ARM-type_fold"/>
</dbReference>
<feature type="compositionally biased region" description="Pro residues" evidence="6">
    <location>
        <begin position="956"/>
        <end position="967"/>
    </location>
</feature>
<evidence type="ECO:0000256" key="5">
    <source>
        <dbReference type="PROSITE-ProRule" id="PRU00317"/>
    </source>
</evidence>
<feature type="region of interest" description="Disordered" evidence="6">
    <location>
        <begin position="854"/>
        <end position="918"/>
    </location>
</feature>
<dbReference type="InterPro" id="IPR033712">
    <property type="entry name" value="Pumilio_RNA-bd"/>
</dbReference>
<evidence type="ECO:0000313" key="9">
    <source>
        <dbReference type="Proteomes" id="UP000007014"/>
    </source>
</evidence>
<evidence type="ECO:0000256" key="6">
    <source>
        <dbReference type="SAM" id="MobiDB-lite"/>
    </source>
</evidence>
<dbReference type="GeneID" id="16997095"/>
<feature type="compositionally biased region" description="Polar residues" evidence="6">
    <location>
        <begin position="634"/>
        <end position="653"/>
    </location>
</feature>
<name>M1V6X3_CYAM1</name>
<feature type="compositionally biased region" description="Polar residues" evidence="6">
    <location>
        <begin position="143"/>
        <end position="152"/>
    </location>
</feature>
<gene>
    <name evidence="8" type="ORF">CYME_CMR410C</name>
</gene>
<feature type="compositionally biased region" description="Low complexity" evidence="6">
    <location>
        <begin position="973"/>
        <end position="984"/>
    </location>
</feature>
<feature type="repeat" description="Pumilio" evidence="5">
    <location>
        <begin position="1206"/>
        <end position="1241"/>
    </location>
</feature>
<feature type="compositionally biased region" description="Low complexity" evidence="6">
    <location>
        <begin position="417"/>
        <end position="433"/>
    </location>
</feature>
<feature type="compositionally biased region" description="Basic and acidic residues" evidence="6">
    <location>
        <begin position="504"/>
        <end position="543"/>
    </location>
</feature>
<comment type="subcellular location">
    <subcellularLocation>
        <location evidence="1">Cytoplasm</location>
    </subcellularLocation>
</comment>
<feature type="repeat" description="Pumilio" evidence="5">
    <location>
        <begin position="1242"/>
        <end position="1277"/>
    </location>
</feature>
<feature type="region of interest" description="Disordered" evidence="6">
    <location>
        <begin position="1395"/>
        <end position="1429"/>
    </location>
</feature>
<evidence type="ECO:0000259" key="7">
    <source>
        <dbReference type="PROSITE" id="PS50303"/>
    </source>
</evidence>
<feature type="repeat" description="Pumilio" evidence="5">
    <location>
        <begin position="1098"/>
        <end position="1134"/>
    </location>
</feature>
<feature type="domain" description="PUM-HD" evidence="7">
    <location>
        <begin position="1000"/>
        <end position="1364"/>
    </location>
</feature>
<dbReference type="OrthoDB" id="668540at2759"/>
<keyword evidence="2" id="KW-0963">Cytoplasm</keyword>
<evidence type="ECO:0000256" key="2">
    <source>
        <dbReference type="ARBA" id="ARBA00022490"/>
    </source>
</evidence>
<feature type="region of interest" description="Disordered" evidence="6">
    <location>
        <begin position="499"/>
        <end position="600"/>
    </location>
</feature>
<reference evidence="8 9" key="2">
    <citation type="journal article" date="2007" name="BMC Biol.">
        <title>A 100%-complete sequence reveals unusually simple genomic features in the hot-spring red alga Cyanidioschyzon merolae.</title>
        <authorList>
            <person name="Nozaki H."/>
            <person name="Takano H."/>
            <person name="Misumi O."/>
            <person name="Terasawa K."/>
            <person name="Matsuzaki M."/>
            <person name="Maruyama S."/>
            <person name="Nishida K."/>
            <person name="Yagisawa F."/>
            <person name="Yoshida Y."/>
            <person name="Fujiwara T."/>
            <person name="Takio S."/>
            <person name="Tamura K."/>
            <person name="Chung S.J."/>
            <person name="Nakamura S."/>
            <person name="Kuroiwa H."/>
            <person name="Tanaka K."/>
            <person name="Sato N."/>
            <person name="Kuroiwa T."/>
        </authorList>
    </citation>
    <scope>NUCLEOTIDE SEQUENCE [LARGE SCALE GENOMIC DNA]</scope>
    <source>
        <strain evidence="8 9">10D</strain>
    </source>
</reference>
<feature type="compositionally biased region" description="Low complexity" evidence="6">
    <location>
        <begin position="890"/>
        <end position="904"/>
    </location>
</feature>
<feature type="region of interest" description="Disordered" evidence="6">
    <location>
        <begin position="634"/>
        <end position="662"/>
    </location>
</feature>
<feature type="region of interest" description="Disordered" evidence="6">
    <location>
        <begin position="955"/>
        <end position="989"/>
    </location>
</feature>
<feature type="compositionally biased region" description="Low complexity" evidence="6">
    <location>
        <begin position="1477"/>
        <end position="1496"/>
    </location>
</feature>
<feature type="region of interest" description="Disordered" evidence="6">
    <location>
        <begin position="128"/>
        <end position="188"/>
    </location>
</feature>
<sequence>MGTQRNWTGVDARARAAPAQDDAARVRVGTVSGSAVSPQMTLPVGFEAALENEQPPRVASAPPPGQFRKKVEFGRGASLLGVATGEDIWSAASERIGGSGEDAGKNSMYASTIWGCPGFCSVPSPGRVSGSNDAQYSDPGELSTPNQMSSDRLASWKVASGSHQLGADTRRNEMLRGYGSQTDPLRGPRVLQRDWTEKDQTTLERFSNLSIQSAPPLRRAPTQWTFQSRPEQADWWRAQQSALSAGSESGSAAFQSDLRTATPQGWGVAPCPRVWQPAACCSSPSEQQPLAGPLTCTGRTTPSAAEGAYSRLWAPIPHRTISEIARSDVARTPSPAFESSSVVSSPVRARSASQYSSVSGLEGGSVVSGRAFGSSRSAWSGPVSGAASWKSCEDAWDQQRATTALSGINTLNGYARSPRAPVSASSVSSSSSSLPMANNPSIVASDPSLMRWAGGCGASPLYNASAAYQSAQSGTVCTRSWSSPATVQAPNSGYPAVLNHQPRAPKERSADDRQICTGKKGDGLDTNGNEEHEQRVPNRRERAASSPGYVGHVTNGKSQNSEESSCGRRDAAARLESTLQWASRPPLNIPVTESQPSPETCVQEQRTARCCLESPADGVSEPDNQCRVDSQMIGSGTTSVSETGRPQIDPNANRTHRLSPSRQSSLVEGTFEHYECHNGRRLCPGYSATSPRPLQVANAAGAHLSQALPLISPSPGATQPLEESIWIHPDQIVLNGSEQAGLCTEVELADRRATPVYSWHPAAQLPSGIACPQGRAASVRKESTLVASGSEDANESSMFSLVPDHCVSFPPVIPSGCRFVCAHATEDAMRMRSAKHGNLADASIPESCLSAEPAAYGAQTTSPRPSSASSSSFVSEENGGRPAVPGSVGPAGANPIPAAAAAARAPRREPTTQMGHSSGVAQLRAPFVSVAPILTDSYSGQVRVGGFLQTAAAPPATVPPTGAPPRSPLHFPSLDLGTSGTLSSPDAANPPNSGVIASVGRSALLERFRTALLASDEAFTSWKLEDIRGQIVEFSTDQHGSRFIQTKLETATPDQVGWVLQEVLAEMNRLVTDVFGNYVVQKLLEHGTARDLQAIAMKLKNRILALSLHMYGCRAVQKALEVLPASTQAELVIELDGHVLKCIRDQNGNHVIQKCIERVPGQHVQFIVDAVRGQAVSLAEHSYGCRVIQRILEYSPEEQKVPIMREIMQACRTLIRDQYGNYVIQHVVEHGKEEERAHILRMVRDQCISMSQHKYASNVVERCLQHGSPADRKALIDILLGRSDVAGSGSGGGGSSGATALPRNSVPLIDLVQDQFGNYVVQRVLDVAGDEQRQQAAELLRANLNVIKRFSYGKHILARLESTGAAAMAPTFANREGAPGGAHPCVQNLQNTGKRAPAQRLQLEPSSNCSSASNSSSSSATTTSSASSTWNLRTASIASPSKRRGRATGCFSSEVLELEASMKKRSEGVTAGGFPQASPASATATAATAERNPRAAGRARRQTHTR</sequence>